<sequence>MEKCCGASFESVAPSLRDTFRPLAKTGIYYARSWREYLAGETPQLPIARPTVALAAEALRDEVVLLGLRARRPLSDPEAFARIHDEVVAALKFYGRRGWLDDPEGFFRPPAPLTDVEVTPVRRRNHTYARLRWESGYRPLRGEPGGDRWATYTANRRGYGLLLRHPEPRPWLVCIHGTEMGRAALDLALFRAWYLHEELGLNVVLPVMPMHGPRGRQLPKGAVFPGEDMLDDIHATGQAVWDIRALLGWIRAEQPGAAIGVYGLSLGGFIAALVASLDDELVCAVLGVPVADLVDLLSRHSGMARDDPRRRTIELAGPLGQMISPLSLTPRVPLSGRFIYAGLADQVVHPREQVARLWEHWGRPNIAWYRGGHTGFFQSRPVNRFIADALARSGLLAGIDRPGMPDATTG</sequence>
<dbReference type="KEGG" id="mva:Mvan_1418"/>
<evidence type="ECO:0000313" key="1">
    <source>
        <dbReference type="EMBL" id="ABM12252.1"/>
    </source>
</evidence>
<dbReference type="EMBL" id="CP000511">
    <property type="protein sequence ID" value="ABM12252.1"/>
    <property type="molecule type" value="Genomic_DNA"/>
</dbReference>
<keyword evidence="2" id="KW-1185">Reference proteome</keyword>
<accession>A1T502</accession>
<dbReference type="ESTHER" id="mycvp-a1t502">
    <property type="family name" value="6_AlphaBeta_hydrolase"/>
</dbReference>
<dbReference type="PANTHER" id="PTHR13617">
    <property type="entry name" value="PROTEIN ABHD18"/>
    <property type="match status" value="1"/>
</dbReference>
<dbReference type="HOGENOM" id="CLU_057308_0_0_11"/>
<gene>
    <name evidence="1" type="ordered locus">Mvan_1418</name>
</gene>
<dbReference type="Proteomes" id="UP000009159">
    <property type="component" value="Chromosome"/>
</dbReference>
<organism evidence="1 2">
    <name type="scientific">Mycolicibacterium vanbaalenii (strain DSM 7251 / JCM 13017 / BCRC 16820 / KCTC 9966 / NRRL B-24157 / PYR-1)</name>
    <name type="common">Mycobacterium vanbaalenii</name>
    <dbReference type="NCBI Taxonomy" id="350058"/>
    <lineage>
        <taxon>Bacteria</taxon>
        <taxon>Bacillati</taxon>
        <taxon>Actinomycetota</taxon>
        <taxon>Actinomycetes</taxon>
        <taxon>Mycobacteriales</taxon>
        <taxon>Mycobacteriaceae</taxon>
        <taxon>Mycolicibacterium</taxon>
    </lineage>
</organism>
<dbReference type="AlphaFoldDB" id="A1T502"/>
<proteinExistence type="predicted"/>
<protein>
    <submittedName>
        <fullName evidence="1">Uncharacterized protein</fullName>
    </submittedName>
</protein>
<name>A1T502_MYCVP</name>
<dbReference type="STRING" id="350058.Mvan_1418"/>
<dbReference type="InterPro" id="IPR029058">
    <property type="entry name" value="AB_hydrolase_fold"/>
</dbReference>
<dbReference type="Gene3D" id="3.40.50.1820">
    <property type="entry name" value="alpha/beta hydrolase"/>
    <property type="match status" value="1"/>
</dbReference>
<dbReference type="PANTHER" id="PTHR13617:SF14">
    <property type="entry name" value="PROTEIN ABHD18"/>
    <property type="match status" value="1"/>
</dbReference>
<reference evidence="1" key="1">
    <citation type="submission" date="2006-12" db="EMBL/GenBank/DDBJ databases">
        <title>Complete sequence of Mycobacterium vanbaalenii PYR-1.</title>
        <authorList>
            <consortium name="US DOE Joint Genome Institute"/>
            <person name="Copeland A."/>
            <person name="Lucas S."/>
            <person name="Lapidus A."/>
            <person name="Barry K."/>
            <person name="Detter J.C."/>
            <person name="Glavina del Rio T."/>
            <person name="Hammon N."/>
            <person name="Israni S."/>
            <person name="Dalin E."/>
            <person name="Tice H."/>
            <person name="Pitluck S."/>
            <person name="Singan V."/>
            <person name="Schmutz J."/>
            <person name="Larimer F."/>
            <person name="Land M."/>
            <person name="Hauser L."/>
            <person name="Kyrpides N."/>
            <person name="Anderson I.J."/>
            <person name="Miller C."/>
            <person name="Richardson P."/>
        </authorList>
    </citation>
    <scope>NUCLEOTIDE SEQUENCE [LARGE SCALE GENOMIC DNA]</scope>
    <source>
        <strain evidence="1">PYR-1</strain>
    </source>
</reference>
<dbReference type="eggNOG" id="COG1073">
    <property type="taxonomic scope" value="Bacteria"/>
</dbReference>
<evidence type="ECO:0000313" key="2">
    <source>
        <dbReference type="Proteomes" id="UP000009159"/>
    </source>
</evidence>
<dbReference type="SUPFAM" id="SSF53474">
    <property type="entry name" value="alpha/beta-Hydrolases"/>
    <property type="match status" value="1"/>
</dbReference>